<keyword evidence="4" id="KW-1185">Reference proteome</keyword>
<evidence type="ECO:0000313" key="4">
    <source>
        <dbReference type="Proteomes" id="UP000295500"/>
    </source>
</evidence>
<dbReference type="OrthoDB" id="9801454at2"/>
<dbReference type="InterPro" id="IPR036425">
    <property type="entry name" value="MoaB/Mog-like_dom_sf"/>
</dbReference>
<dbReference type="SUPFAM" id="SSF142433">
    <property type="entry name" value="CinA-like"/>
    <property type="match status" value="1"/>
</dbReference>
<dbReference type="SMART" id="SM00852">
    <property type="entry name" value="MoCF_biosynth"/>
    <property type="match status" value="1"/>
</dbReference>
<dbReference type="Gene3D" id="3.40.980.10">
    <property type="entry name" value="MoaB/Mog-like domain"/>
    <property type="match status" value="1"/>
</dbReference>
<accession>A0A4V3CR06</accession>
<dbReference type="Pfam" id="PF02464">
    <property type="entry name" value="CinA"/>
    <property type="match status" value="1"/>
</dbReference>
<organism evidence="3 4">
    <name type="scientific">Aminicella lysinilytica</name>
    <dbReference type="NCBI Taxonomy" id="433323"/>
    <lineage>
        <taxon>Bacteria</taxon>
        <taxon>Bacillati</taxon>
        <taxon>Bacillota</taxon>
        <taxon>Clostridia</taxon>
        <taxon>Peptostreptococcales</taxon>
        <taxon>Anaerovoracaceae</taxon>
        <taxon>Aminicella</taxon>
    </lineage>
</organism>
<dbReference type="EMBL" id="SNXO01000027">
    <property type="protein sequence ID" value="TDP52307.1"/>
    <property type="molecule type" value="Genomic_DNA"/>
</dbReference>
<name>A0A4V3CR06_9FIRM</name>
<dbReference type="NCBIfam" id="TIGR00199">
    <property type="entry name" value="PncC_domain"/>
    <property type="match status" value="1"/>
</dbReference>
<proteinExistence type="inferred from homology"/>
<dbReference type="Gene3D" id="3.30.70.2860">
    <property type="match status" value="1"/>
</dbReference>
<dbReference type="Proteomes" id="UP000295500">
    <property type="component" value="Unassembled WGS sequence"/>
</dbReference>
<comment type="similarity">
    <text evidence="1">Belongs to the CinA family.</text>
</comment>
<dbReference type="Pfam" id="PF18146">
    <property type="entry name" value="CinA_KH"/>
    <property type="match status" value="1"/>
</dbReference>
<protein>
    <recommendedName>
        <fullName evidence="1">Putative competence-damage inducible protein</fullName>
    </recommendedName>
</protein>
<dbReference type="InterPro" id="IPR036653">
    <property type="entry name" value="CinA-like_C"/>
</dbReference>
<dbReference type="HAMAP" id="MF_00226_B">
    <property type="entry name" value="CinA_B"/>
    <property type="match status" value="1"/>
</dbReference>
<evidence type="ECO:0000259" key="2">
    <source>
        <dbReference type="SMART" id="SM00852"/>
    </source>
</evidence>
<dbReference type="SUPFAM" id="SSF53218">
    <property type="entry name" value="Molybdenum cofactor biosynthesis proteins"/>
    <property type="match status" value="1"/>
</dbReference>
<dbReference type="NCBIfam" id="TIGR00177">
    <property type="entry name" value="molyb_syn"/>
    <property type="match status" value="1"/>
</dbReference>
<dbReference type="NCBIfam" id="TIGR00200">
    <property type="entry name" value="cinA_nterm"/>
    <property type="match status" value="1"/>
</dbReference>
<gene>
    <name evidence="1" type="primary">cinA</name>
    <name evidence="3" type="ORF">EV211_12723</name>
</gene>
<dbReference type="InterPro" id="IPR008136">
    <property type="entry name" value="CinA_C"/>
</dbReference>
<dbReference type="RefSeq" id="WP_133528845.1">
    <property type="nucleotide sequence ID" value="NZ_CALCQM010000087.1"/>
</dbReference>
<dbReference type="InterPro" id="IPR001453">
    <property type="entry name" value="MoaB/Mog_dom"/>
</dbReference>
<dbReference type="NCBIfam" id="NF001813">
    <property type="entry name" value="PRK00549.1"/>
    <property type="match status" value="1"/>
</dbReference>
<dbReference type="InterPro" id="IPR041424">
    <property type="entry name" value="CinA_KH"/>
</dbReference>
<comment type="caution">
    <text evidence="3">The sequence shown here is derived from an EMBL/GenBank/DDBJ whole genome shotgun (WGS) entry which is preliminary data.</text>
</comment>
<evidence type="ECO:0000256" key="1">
    <source>
        <dbReference type="HAMAP-Rule" id="MF_00226"/>
    </source>
</evidence>
<dbReference type="Pfam" id="PF00994">
    <property type="entry name" value="MoCF_biosynth"/>
    <property type="match status" value="1"/>
</dbReference>
<dbReference type="CDD" id="cd00885">
    <property type="entry name" value="cinA"/>
    <property type="match status" value="1"/>
</dbReference>
<dbReference type="PANTHER" id="PTHR13939">
    <property type="entry name" value="NICOTINAMIDE-NUCLEOTIDE AMIDOHYDROLASE PNCC"/>
    <property type="match status" value="1"/>
</dbReference>
<sequence length="415" mass="45534">MRSAVLSVGTEILFGQITNTNSVYISQQLNLLGFDVLYHYTVGDNDGRLSEMVDLAFKDCDLIITSGGLGPTEDDMTKETVCKVMGDNLVEHEPSMEALVEGSKKLGHKLTENNYKQAMMPSKATVFDNDAGSAPGFALEKNGKIIICMPGPPREMTRMFQRRVKPFLEKYQDKAIYYKTLRFFGKGESSLETDLLDLIDAQKDPTIATYAKEGECTVRVASKRDTLEEAKKAVADTTDIIVSRLGQYIYSIDDEELVQVVGRKLLEKGITISCAESCTGGMFAETLTSVPGISEVFDRGLVTYTANAKIDELGVREDTITKHTVYSAEVAKEMAAGLYEKTGSNICVSITGIAGPGGEMPGKPVGLIYIGCAFAGDVKVREVHMRNVSRNWNRHYAVLSMLDMVNKCIDEANLN</sequence>
<reference evidence="3 4" key="1">
    <citation type="submission" date="2019-03" db="EMBL/GenBank/DDBJ databases">
        <title>Genomic Encyclopedia of Type Strains, Phase IV (KMG-IV): sequencing the most valuable type-strain genomes for metagenomic binning, comparative biology and taxonomic classification.</title>
        <authorList>
            <person name="Goeker M."/>
        </authorList>
    </citation>
    <scope>NUCLEOTIDE SEQUENCE [LARGE SCALE GENOMIC DNA]</scope>
    <source>
        <strain evidence="3 4">DSM 28287</strain>
    </source>
</reference>
<dbReference type="Gene3D" id="3.90.950.20">
    <property type="entry name" value="CinA-like"/>
    <property type="match status" value="1"/>
</dbReference>
<dbReference type="PANTHER" id="PTHR13939:SF0">
    <property type="entry name" value="NMN AMIDOHYDROLASE-LIKE PROTEIN YFAY"/>
    <property type="match status" value="1"/>
</dbReference>
<dbReference type="AlphaFoldDB" id="A0A4V3CR06"/>
<dbReference type="InterPro" id="IPR008135">
    <property type="entry name" value="Competence-induced_CinA"/>
</dbReference>
<feature type="domain" description="MoaB/Mog" evidence="2">
    <location>
        <begin position="4"/>
        <end position="170"/>
    </location>
</feature>
<dbReference type="PIRSF" id="PIRSF006728">
    <property type="entry name" value="CinA"/>
    <property type="match status" value="1"/>
</dbReference>
<dbReference type="InterPro" id="IPR050101">
    <property type="entry name" value="CinA"/>
</dbReference>
<evidence type="ECO:0000313" key="3">
    <source>
        <dbReference type="EMBL" id="TDP52307.1"/>
    </source>
</evidence>